<dbReference type="SUPFAM" id="SSF52047">
    <property type="entry name" value="RNI-like"/>
    <property type="match status" value="1"/>
</dbReference>
<name>A0ABR1J281_9AGAR</name>
<evidence type="ECO:0000256" key="1">
    <source>
        <dbReference type="SAM" id="Coils"/>
    </source>
</evidence>
<protein>
    <recommendedName>
        <fullName evidence="4">F-box domain-containing protein</fullName>
    </recommendedName>
</protein>
<dbReference type="EMBL" id="JBANRG010000039">
    <property type="protein sequence ID" value="KAK7448072.1"/>
    <property type="molecule type" value="Genomic_DNA"/>
</dbReference>
<gene>
    <name evidence="2" type="ORF">VKT23_013828</name>
</gene>
<organism evidence="2 3">
    <name type="scientific">Marasmiellus scandens</name>
    <dbReference type="NCBI Taxonomy" id="2682957"/>
    <lineage>
        <taxon>Eukaryota</taxon>
        <taxon>Fungi</taxon>
        <taxon>Dikarya</taxon>
        <taxon>Basidiomycota</taxon>
        <taxon>Agaricomycotina</taxon>
        <taxon>Agaricomycetes</taxon>
        <taxon>Agaricomycetidae</taxon>
        <taxon>Agaricales</taxon>
        <taxon>Marasmiineae</taxon>
        <taxon>Omphalotaceae</taxon>
        <taxon>Marasmiellus</taxon>
    </lineage>
</organism>
<comment type="caution">
    <text evidence="2">The sequence shown here is derived from an EMBL/GenBank/DDBJ whole genome shotgun (WGS) entry which is preliminary data.</text>
</comment>
<sequence>MLFDRVAELLRSNEPPLDAEVALLESLTADSQSKLANVKFLIASTEQTLAALREECARLEGTVSQQKTVLHPLRRLPSDVLAEIFTIVKQMDCDSTEHCSSQPHLTLDKAPWSLSYVCSRWRSLSLAMPLLWRNVIANFSCSLKRGITLLLGLQLQRSGNVPLDVTLEHLPIFKADDNIHPALAILVQHASRWRRLIVTVPNVNALDVLGQTIPFLPSLQFLNISCGKLGSIVNFDSFSNVFAFSPGLREVKLTRIKNPYALCLPWSQIRTLTLDQVSYLLSVDIFRILQQSSQLEKVTFRDLRLGISPDQPADSTITLPLVRDIEFSDCSVQELTRVFQILDVPNPYTPLRILHIRVSIVCRKLSEILRRTPSLVELHVDLCEEISSEFLEDLLFNPQSQSPPLVPNLTQLELNGDLRLDDSDLITRMIESRCQGFATGRVQSLKGVELYLGFFSSDDEPDIDQYYERLDPFRIVNGGSLDLKVVWDLID</sequence>
<evidence type="ECO:0008006" key="4">
    <source>
        <dbReference type="Google" id="ProtNLM"/>
    </source>
</evidence>
<reference evidence="2 3" key="1">
    <citation type="submission" date="2024-01" db="EMBL/GenBank/DDBJ databases">
        <title>A draft genome for the cacao thread blight pathogen Marasmiellus scandens.</title>
        <authorList>
            <person name="Baruah I.K."/>
            <person name="Leung J."/>
            <person name="Bukari Y."/>
            <person name="Amoako-Attah I."/>
            <person name="Meinhardt L.W."/>
            <person name="Bailey B.A."/>
            <person name="Cohen S.P."/>
        </authorList>
    </citation>
    <scope>NUCLEOTIDE SEQUENCE [LARGE SCALE GENOMIC DNA]</scope>
    <source>
        <strain evidence="2 3">GH-19</strain>
    </source>
</reference>
<feature type="coiled-coil region" evidence="1">
    <location>
        <begin position="35"/>
        <end position="69"/>
    </location>
</feature>
<proteinExistence type="predicted"/>
<evidence type="ECO:0000313" key="3">
    <source>
        <dbReference type="Proteomes" id="UP001498398"/>
    </source>
</evidence>
<evidence type="ECO:0000313" key="2">
    <source>
        <dbReference type="EMBL" id="KAK7448072.1"/>
    </source>
</evidence>
<dbReference type="Proteomes" id="UP001498398">
    <property type="component" value="Unassembled WGS sequence"/>
</dbReference>
<keyword evidence="1" id="KW-0175">Coiled coil</keyword>
<accession>A0ABR1J281</accession>
<dbReference type="Gene3D" id="3.80.10.10">
    <property type="entry name" value="Ribonuclease Inhibitor"/>
    <property type="match status" value="1"/>
</dbReference>
<dbReference type="InterPro" id="IPR032675">
    <property type="entry name" value="LRR_dom_sf"/>
</dbReference>
<keyword evidence="3" id="KW-1185">Reference proteome</keyword>